<dbReference type="RefSeq" id="WP_177097067.1">
    <property type="nucleotide sequence ID" value="NZ_JACAQB010000006.1"/>
</dbReference>
<gene>
    <name evidence="2" type="ORF">HX882_14175</name>
</gene>
<evidence type="ECO:0000313" key="2">
    <source>
        <dbReference type="EMBL" id="NWB97042.1"/>
    </source>
</evidence>
<sequence>MTLALTFYDALTTVSIPSEKAKAVVQAWEAEVEDLASKSDLKQVETHLTYSITALGAELRSSIKELQSSLREQGVELRAELKEQRAEFRAELKEQRAEFRAELKEQRAEQRSSTRVLQWSIGVTFLCVAAPFIKNAFELLATLY</sequence>
<organism evidence="2 3">
    <name type="scientific">Pseudomonas gingeri</name>
    <dbReference type="NCBI Taxonomy" id="117681"/>
    <lineage>
        <taxon>Bacteria</taxon>
        <taxon>Pseudomonadati</taxon>
        <taxon>Pseudomonadota</taxon>
        <taxon>Gammaproteobacteria</taxon>
        <taxon>Pseudomonadales</taxon>
        <taxon>Pseudomonadaceae</taxon>
        <taxon>Pseudomonas</taxon>
    </lineage>
</organism>
<dbReference type="AlphaFoldDB" id="A0A7Y7XC28"/>
<dbReference type="EMBL" id="JACAQB010000006">
    <property type="protein sequence ID" value="NWB97042.1"/>
    <property type="molecule type" value="Genomic_DNA"/>
</dbReference>
<evidence type="ECO:0000313" key="3">
    <source>
        <dbReference type="Proteomes" id="UP000539985"/>
    </source>
</evidence>
<protein>
    <submittedName>
        <fullName evidence="2">DUF1640 domain-containing protein</fullName>
    </submittedName>
</protein>
<dbReference type="Proteomes" id="UP000539985">
    <property type="component" value="Unassembled WGS sequence"/>
</dbReference>
<feature type="coiled-coil region" evidence="1">
    <location>
        <begin position="67"/>
        <end position="109"/>
    </location>
</feature>
<reference evidence="2 3" key="1">
    <citation type="submission" date="2020-04" db="EMBL/GenBank/DDBJ databases">
        <title>Molecular characterization of pseudomonads from Agaricus bisporus reveal novel blotch 2 pathogens in Western Europe.</title>
        <authorList>
            <person name="Taparia T."/>
            <person name="Krijger M."/>
            <person name="Haynes E."/>
            <person name="Elpinstone J.G."/>
            <person name="Noble R."/>
            <person name="Van Der Wolf J."/>
        </authorList>
    </citation>
    <scope>NUCLEOTIDE SEQUENCE [LARGE SCALE GENOMIC DNA]</scope>
    <source>
        <strain evidence="2 3">H7001</strain>
    </source>
</reference>
<evidence type="ECO:0000256" key="1">
    <source>
        <dbReference type="SAM" id="Coils"/>
    </source>
</evidence>
<keyword evidence="1" id="KW-0175">Coiled coil</keyword>
<proteinExistence type="predicted"/>
<comment type="caution">
    <text evidence="2">The sequence shown here is derived from an EMBL/GenBank/DDBJ whole genome shotgun (WGS) entry which is preliminary data.</text>
</comment>
<dbReference type="SUPFAM" id="SSF47162">
    <property type="entry name" value="Apolipoprotein"/>
    <property type="match status" value="1"/>
</dbReference>
<name>A0A7Y7XC28_9PSED</name>
<dbReference type="Gene3D" id="1.20.120.20">
    <property type="entry name" value="Apolipoprotein"/>
    <property type="match status" value="1"/>
</dbReference>
<accession>A0A7Y7XC28</accession>